<dbReference type="PANTHER" id="PTHR13774:SF39">
    <property type="entry name" value="BIOSYNTHESIS PROTEIN, PUTATIVE-RELATED"/>
    <property type="match status" value="1"/>
</dbReference>
<keyword evidence="2 3" id="KW-0413">Isomerase</keyword>
<gene>
    <name evidence="3" type="ORF">ACJDU8_21955</name>
</gene>
<dbReference type="PANTHER" id="PTHR13774">
    <property type="entry name" value="PHENAZINE BIOSYNTHESIS PROTEIN"/>
    <property type="match status" value="1"/>
</dbReference>
<evidence type="ECO:0000256" key="2">
    <source>
        <dbReference type="ARBA" id="ARBA00023235"/>
    </source>
</evidence>
<sequence length="302" mass="33383">MTRKYNLYQIDSFTKDKFVGNPAGVITNADGLTSDEMQKIARELNNSETAFIFSSNSNEYDVHIRFFTPTNEVPICGHATIAAHYARAIENTLNTSRVYHKTGAGILPVDIVKENKDYKITMTQGKIEFGDIIEGINKKNLLSAISISDDDLLEGYPIQIVSTGHSKVMIGIKNIATLNEMKPNYDTLSKLSHIIKCNGYYVFTVDSQDSDILVHGRMFAPAIGINEDPVTGNANGPLGAYLVHHKLINHNNSLLKFKAKQGEAIERSGIIEVEVVIENNKPVEVKISGNAVIVFKSELLLQ</sequence>
<proteinExistence type="inferred from homology"/>
<evidence type="ECO:0000313" key="3">
    <source>
        <dbReference type="EMBL" id="MFL0198204.1"/>
    </source>
</evidence>
<keyword evidence="4" id="KW-1185">Reference proteome</keyword>
<dbReference type="Gene3D" id="3.10.310.10">
    <property type="entry name" value="Diaminopimelate Epimerase, Chain A, domain 1"/>
    <property type="match status" value="2"/>
</dbReference>
<evidence type="ECO:0000256" key="1">
    <source>
        <dbReference type="ARBA" id="ARBA00008270"/>
    </source>
</evidence>
<dbReference type="PIRSF" id="PIRSF016184">
    <property type="entry name" value="PhzC_PhzF"/>
    <property type="match status" value="1"/>
</dbReference>
<dbReference type="SUPFAM" id="SSF54506">
    <property type="entry name" value="Diaminopimelate epimerase-like"/>
    <property type="match status" value="1"/>
</dbReference>
<dbReference type="EMBL" id="JBJHZX010000050">
    <property type="protein sequence ID" value="MFL0198204.1"/>
    <property type="molecule type" value="Genomic_DNA"/>
</dbReference>
<dbReference type="GO" id="GO:0016853">
    <property type="term" value="F:isomerase activity"/>
    <property type="evidence" value="ECO:0007669"/>
    <property type="project" value="UniProtKB-KW"/>
</dbReference>
<reference evidence="3 4" key="1">
    <citation type="submission" date="2024-11" db="EMBL/GenBank/DDBJ databases">
        <authorList>
            <person name="Heng Y.C."/>
            <person name="Lim A.C.H."/>
            <person name="Lee J.K.Y."/>
            <person name="Kittelmann S."/>
        </authorList>
    </citation>
    <scope>NUCLEOTIDE SEQUENCE [LARGE SCALE GENOMIC DNA]</scope>
    <source>
        <strain evidence="3 4">WILCCON 0269</strain>
    </source>
</reference>
<dbReference type="InterPro" id="IPR003719">
    <property type="entry name" value="Phenazine_PhzF-like"/>
</dbReference>
<dbReference type="RefSeq" id="WP_406794313.1">
    <property type="nucleotide sequence ID" value="NZ_JBJHZX010000050.1"/>
</dbReference>
<comment type="similarity">
    <text evidence="1">Belongs to the PhzF family.</text>
</comment>
<accession>A0ABW8SSN4</accession>
<evidence type="ECO:0000313" key="4">
    <source>
        <dbReference type="Proteomes" id="UP001623660"/>
    </source>
</evidence>
<organism evidence="3 4">
    <name type="scientific">Candidatus Clostridium eludens</name>
    <dbReference type="NCBI Taxonomy" id="3381663"/>
    <lineage>
        <taxon>Bacteria</taxon>
        <taxon>Bacillati</taxon>
        <taxon>Bacillota</taxon>
        <taxon>Clostridia</taxon>
        <taxon>Eubacteriales</taxon>
        <taxon>Clostridiaceae</taxon>
        <taxon>Clostridium</taxon>
    </lineage>
</organism>
<protein>
    <submittedName>
        <fullName evidence="3">PhzF family isomerase</fullName>
    </submittedName>
</protein>
<name>A0ABW8SSN4_9CLOT</name>
<dbReference type="Proteomes" id="UP001623660">
    <property type="component" value="Unassembled WGS sequence"/>
</dbReference>
<comment type="caution">
    <text evidence="3">The sequence shown here is derived from an EMBL/GenBank/DDBJ whole genome shotgun (WGS) entry which is preliminary data.</text>
</comment>
<dbReference type="NCBIfam" id="NF007625">
    <property type="entry name" value="PRK10281.1"/>
    <property type="match status" value="1"/>
</dbReference>
<dbReference type="Pfam" id="PF02567">
    <property type="entry name" value="PhzC-PhzF"/>
    <property type="match status" value="1"/>
</dbReference>
<dbReference type="NCBIfam" id="TIGR00654">
    <property type="entry name" value="PhzF_family"/>
    <property type="match status" value="1"/>
</dbReference>